<keyword evidence="1" id="KW-0732">Signal</keyword>
<dbReference type="RefSeq" id="XP_040765530.1">
    <property type="nucleotide sequence ID" value="XM_040904258.1"/>
</dbReference>
<dbReference type="PANTHER" id="PTHR37487">
    <property type="entry name" value="CHROMOSOME 1, WHOLE GENOME SHOTGUN SEQUENCE"/>
    <property type="match status" value="1"/>
</dbReference>
<gene>
    <name evidence="2" type="ORF">LAESUDRAFT_650651</name>
</gene>
<dbReference type="OrthoDB" id="3259746at2759"/>
<dbReference type="Proteomes" id="UP000076871">
    <property type="component" value="Unassembled WGS sequence"/>
</dbReference>
<keyword evidence="3" id="KW-1185">Reference proteome</keyword>
<name>A0A165EUJ0_9APHY</name>
<feature type="signal peptide" evidence="1">
    <location>
        <begin position="1"/>
        <end position="20"/>
    </location>
</feature>
<evidence type="ECO:0000313" key="2">
    <source>
        <dbReference type="EMBL" id="KZT07790.1"/>
    </source>
</evidence>
<dbReference type="PANTHER" id="PTHR37487:SF3">
    <property type="entry name" value="CLEAVAGE_POLYADENYLATION SPECIFICITY FACTOR A SUBUNIT N-TERMINAL DOMAIN-CONTAINING PROTEIN"/>
    <property type="match status" value="1"/>
</dbReference>
<accession>A0A165EUJ0</accession>
<evidence type="ECO:0000313" key="3">
    <source>
        <dbReference type="Proteomes" id="UP000076871"/>
    </source>
</evidence>
<dbReference type="AlphaFoldDB" id="A0A165EUJ0"/>
<organism evidence="2 3">
    <name type="scientific">Laetiporus sulphureus 93-53</name>
    <dbReference type="NCBI Taxonomy" id="1314785"/>
    <lineage>
        <taxon>Eukaryota</taxon>
        <taxon>Fungi</taxon>
        <taxon>Dikarya</taxon>
        <taxon>Basidiomycota</taxon>
        <taxon>Agaricomycotina</taxon>
        <taxon>Agaricomycetes</taxon>
        <taxon>Polyporales</taxon>
        <taxon>Laetiporus</taxon>
    </lineage>
</organism>
<proteinExistence type="predicted"/>
<sequence>MFTTLVSAALLSLAIRGARADFAINTPTFTECQPANISWSNTGAAPYSLIVVPANDPCGDEVADLGDFYGTSTSWKVALAAGEDVMLSVMDASGDEAWSGSVSHPIRAGSLTVLSPGKTDCSRDCSDFGSPFKHETSSQLRWSTDPEYRRLIVGE</sequence>
<reference evidence="2 3" key="1">
    <citation type="journal article" date="2016" name="Mol. Biol. Evol.">
        <title>Comparative Genomics of Early-Diverging Mushroom-Forming Fungi Provides Insights into the Origins of Lignocellulose Decay Capabilities.</title>
        <authorList>
            <person name="Nagy L.G."/>
            <person name="Riley R."/>
            <person name="Tritt A."/>
            <person name="Adam C."/>
            <person name="Daum C."/>
            <person name="Floudas D."/>
            <person name="Sun H."/>
            <person name="Yadav J.S."/>
            <person name="Pangilinan J."/>
            <person name="Larsson K.H."/>
            <person name="Matsuura K."/>
            <person name="Barry K."/>
            <person name="Labutti K."/>
            <person name="Kuo R."/>
            <person name="Ohm R.A."/>
            <person name="Bhattacharya S.S."/>
            <person name="Shirouzu T."/>
            <person name="Yoshinaga Y."/>
            <person name="Martin F.M."/>
            <person name="Grigoriev I.V."/>
            <person name="Hibbett D.S."/>
        </authorList>
    </citation>
    <scope>NUCLEOTIDE SEQUENCE [LARGE SCALE GENOMIC DNA]</scope>
    <source>
        <strain evidence="2 3">93-53</strain>
    </source>
</reference>
<evidence type="ECO:0000256" key="1">
    <source>
        <dbReference type="SAM" id="SignalP"/>
    </source>
</evidence>
<protein>
    <submittedName>
        <fullName evidence="2">Uncharacterized protein</fullName>
    </submittedName>
</protein>
<feature type="chain" id="PRO_5007857430" evidence="1">
    <location>
        <begin position="21"/>
        <end position="155"/>
    </location>
</feature>
<dbReference type="GeneID" id="63821288"/>
<dbReference type="InParanoid" id="A0A165EUJ0"/>
<dbReference type="EMBL" id="KV427618">
    <property type="protein sequence ID" value="KZT07790.1"/>
    <property type="molecule type" value="Genomic_DNA"/>
</dbReference>